<proteinExistence type="predicted"/>
<evidence type="ECO:0000259" key="7">
    <source>
        <dbReference type="PROSITE" id="PS50850"/>
    </source>
</evidence>
<dbReference type="Pfam" id="PF07690">
    <property type="entry name" value="MFS_1"/>
    <property type="match status" value="1"/>
</dbReference>
<dbReference type="GO" id="GO:0022857">
    <property type="term" value="F:transmembrane transporter activity"/>
    <property type="evidence" value="ECO:0007669"/>
    <property type="project" value="InterPro"/>
</dbReference>
<keyword evidence="2" id="KW-0813">Transport</keyword>
<feature type="transmembrane region" description="Helical" evidence="6">
    <location>
        <begin position="295"/>
        <end position="316"/>
    </location>
</feature>
<feature type="transmembrane region" description="Helical" evidence="6">
    <location>
        <begin position="71"/>
        <end position="91"/>
    </location>
</feature>
<dbReference type="PANTHER" id="PTHR23506">
    <property type="entry name" value="GH10249P"/>
    <property type="match status" value="1"/>
</dbReference>
<dbReference type="PROSITE" id="PS50850">
    <property type="entry name" value="MFS"/>
    <property type="match status" value="1"/>
</dbReference>
<feature type="transmembrane region" description="Helical" evidence="6">
    <location>
        <begin position="97"/>
        <end position="123"/>
    </location>
</feature>
<feature type="transmembrane region" description="Helical" evidence="6">
    <location>
        <begin position="322"/>
        <end position="343"/>
    </location>
</feature>
<feature type="transmembrane region" description="Helical" evidence="6">
    <location>
        <begin position="231"/>
        <end position="254"/>
    </location>
</feature>
<dbReference type="Proteomes" id="UP001295684">
    <property type="component" value="Unassembled WGS sequence"/>
</dbReference>
<keyword evidence="3 6" id="KW-0812">Transmembrane</keyword>
<feature type="domain" description="Major facilitator superfamily (MFS) profile" evidence="7">
    <location>
        <begin position="1"/>
        <end position="424"/>
    </location>
</feature>
<feature type="transmembrane region" description="Helical" evidence="6">
    <location>
        <begin position="135"/>
        <end position="161"/>
    </location>
</feature>
<evidence type="ECO:0000256" key="4">
    <source>
        <dbReference type="ARBA" id="ARBA00022989"/>
    </source>
</evidence>
<gene>
    <name evidence="8" type="ORF">ECRASSUSDP1_LOCUS7521</name>
</gene>
<evidence type="ECO:0000256" key="3">
    <source>
        <dbReference type="ARBA" id="ARBA00022692"/>
    </source>
</evidence>
<dbReference type="PANTHER" id="PTHR23506:SF26">
    <property type="entry name" value="MFS-TYPE TRANSPORTER SLC18B1"/>
    <property type="match status" value="1"/>
</dbReference>
<name>A0AAD1X7Q3_EUPCR</name>
<comment type="subcellular location">
    <subcellularLocation>
        <location evidence="1">Membrane</location>
        <topology evidence="1">Multi-pass membrane protein</topology>
    </subcellularLocation>
</comment>
<organism evidence="8 9">
    <name type="scientific">Euplotes crassus</name>
    <dbReference type="NCBI Taxonomy" id="5936"/>
    <lineage>
        <taxon>Eukaryota</taxon>
        <taxon>Sar</taxon>
        <taxon>Alveolata</taxon>
        <taxon>Ciliophora</taxon>
        <taxon>Intramacronucleata</taxon>
        <taxon>Spirotrichea</taxon>
        <taxon>Hypotrichia</taxon>
        <taxon>Euplotida</taxon>
        <taxon>Euplotidae</taxon>
        <taxon>Moneuplotes</taxon>
    </lineage>
</organism>
<feature type="transmembrane region" description="Helical" evidence="6">
    <location>
        <begin position="266"/>
        <end position="288"/>
    </location>
</feature>
<evidence type="ECO:0000313" key="8">
    <source>
        <dbReference type="EMBL" id="CAI2366249.1"/>
    </source>
</evidence>
<dbReference type="EMBL" id="CAMPGE010007330">
    <property type="protein sequence ID" value="CAI2366249.1"/>
    <property type="molecule type" value="Genomic_DNA"/>
</dbReference>
<evidence type="ECO:0000313" key="9">
    <source>
        <dbReference type="Proteomes" id="UP001295684"/>
    </source>
</evidence>
<dbReference type="InterPro" id="IPR036259">
    <property type="entry name" value="MFS_trans_sf"/>
</dbReference>
<keyword evidence="9" id="KW-1185">Reference proteome</keyword>
<feature type="transmembrane region" description="Helical" evidence="6">
    <location>
        <begin position="364"/>
        <end position="387"/>
    </location>
</feature>
<dbReference type="GO" id="GO:0016020">
    <property type="term" value="C:membrane"/>
    <property type="evidence" value="ECO:0007669"/>
    <property type="project" value="UniProtKB-SubCell"/>
</dbReference>
<dbReference type="AlphaFoldDB" id="A0AAD1X7Q3"/>
<sequence length="483" mass="53798">MVRWDVACLVIANILSNSCYSLVVPFLPLELETRGISVSTIGYIFCMYSVAVIIGSPIVGRLMTRRGRKKILIFGLCFMGCSMIGFGTIPYSPSLSMFTLLAFVFRFCQGISSCSIQTTSYAIVSMTFPDEQEKYIALIETAVGVGLILGPVIGSSIYAFFGFSPTFFVIGIIFLFLTPLLYCLIPNSIDRGNANVETDAEKMIHEYQDHQSERDKNARVSFFKLLGTRRFLIASMGGMMANFMYCYMEPVLAFRISEFEISSFQIGMFFSIQPISYIILSFTISWFSKNYANRGLIMVGALVSSFSMLLVGPSHYLPNELYLMGLGQLCIGGFGLFLMVPVIPEMINSGSKYYPGKIIEVTDISAGVFNSGLGIGQVVGPIFGSYVTQATDFRTCSDIVGYILFTYSILYFLLGDGLVLLKTACKEVKKKEVIDVVRSSPARNVQMRNRILSNASHDENFDLNYEKLSQRTPLLNKQQRQDV</sequence>
<reference evidence="8" key="1">
    <citation type="submission" date="2023-07" db="EMBL/GenBank/DDBJ databases">
        <authorList>
            <consortium name="AG Swart"/>
            <person name="Singh M."/>
            <person name="Singh A."/>
            <person name="Seah K."/>
            <person name="Emmerich C."/>
        </authorList>
    </citation>
    <scope>NUCLEOTIDE SEQUENCE</scope>
    <source>
        <strain evidence="8">DP1</strain>
    </source>
</reference>
<evidence type="ECO:0000256" key="1">
    <source>
        <dbReference type="ARBA" id="ARBA00004141"/>
    </source>
</evidence>
<dbReference type="InterPro" id="IPR050930">
    <property type="entry name" value="MFS_Vesicular_Transporter"/>
</dbReference>
<dbReference type="SUPFAM" id="SSF103473">
    <property type="entry name" value="MFS general substrate transporter"/>
    <property type="match status" value="1"/>
</dbReference>
<feature type="transmembrane region" description="Helical" evidence="6">
    <location>
        <begin position="399"/>
        <end position="421"/>
    </location>
</feature>
<accession>A0AAD1X7Q3</accession>
<feature type="transmembrane region" description="Helical" evidence="6">
    <location>
        <begin position="37"/>
        <end position="59"/>
    </location>
</feature>
<dbReference type="InterPro" id="IPR020846">
    <property type="entry name" value="MFS_dom"/>
</dbReference>
<dbReference type="Gene3D" id="1.20.1250.20">
    <property type="entry name" value="MFS general substrate transporter like domains"/>
    <property type="match status" value="1"/>
</dbReference>
<evidence type="ECO:0000256" key="5">
    <source>
        <dbReference type="ARBA" id="ARBA00023136"/>
    </source>
</evidence>
<comment type="caution">
    <text evidence="8">The sequence shown here is derived from an EMBL/GenBank/DDBJ whole genome shotgun (WGS) entry which is preliminary data.</text>
</comment>
<dbReference type="InterPro" id="IPR011701">
    <property type="entry name" value="MFS"/>
</dbReference>
<protein>
    <recommendedName>
        <fullName evidence="7">Major facilitator superfamily (MFS) profile domain-containing protein</fullName>
    </recommendedName>
</protein>
<evidence type="ECO:0000256" key="6">
    <source>
        <dbReference type="SAM" id="Phobius"/>
    </source>
</evidence>
<feature type="transmembrane region" description="Helical" evidence="6">
    <location>
        <begin position="167"/>
        <end position="185"/>
    </location>
</feature>
<keyword evidence="5 6" id="KW-0472">Membrane</keyword>
<evidence type="ECO:0000256" key="2">
    <source>
        <dbReference type="ARBA" id="ARBA00022448"/>
    </source>
</evidence>
<keyword evidence="4 6" id="KW-1133">Transmembrane helix</keyword>